<comment type="caution">
    <text evidence="2">The sequence shown here is derived from an EMBL/GenBank/DDBJ whole genome shotgun (WGS) entry which is preliminary data.</text>
</comment>
<reference evidence="2 3" key="1">
    <citation type="submission" date="2020-10" db="EMBL/GenBank/DDBJ databases">
        <title>Bacillus sp. HD4P25, an endophyte from a halophyte.</title>
        <authorList>
            <person name="Sun J.-Q."/>
        </authorList>
    </citation>
    <scope>NUCLEOTIDE SEQUENCE [LARGE SCALE GENOMIC DNA]</scope>
    <source>
        <strain evidence="2 3">YIM 93174</strain>
    </source>
</reference>
<dbReference type="Pfam" id="PF13302">
    <property type="entry name" value="Acetyltransf_3"/>
    <property type="match status" value="1"/>
</dbReference>
<dbReference type="PANTHER" id="PTHR43792:SF1">
    <property type="entry name" value="N-ACETYLTRANSFERASE DOMAIN-CONTAINING PROTEIN"/>
    <property type="match status" value="1"/>
</dbReference>
<dbReference type="InterPro" id="IPR000182">
    <property type="entry name" value="GNAT_dom"/>
</dbReference>
<gene>
    <name evidence="2" type="ORF">IMZ08_06235</name>
</gene>
<dbReference type="Gene3D" id="3.40.630.30">
    <property type="match status" value="1"/>
</dbReference>
<proteinExistence type="predicted"/>
<dbReference type="SUPFAM" id="SSF55729">
    <property type="entry name" value="Acyl-CoA N-acyltransferases (Nat)"/>
    <property type="match status" value="1"/>
</dbReference>
<keyword evidence="3" id="KW-1185">Reference proteome</keyword>
<evidence type="ECO:0000313" key="3">
    <source>
        <dbReference type="Proteomes" id="UP001516662"/>
    </source>
</evidence>
<dbReference type="InterPro" id="IPR051531">
    <property type="entry name" value="N-acetyltransferase"/>
</dbReference>
<protein>
    <submittedName>
        <fullName evidence="2">GNAT family N-acetyltransferase</fullName>
    </submittedName>
</protein>
<feature type="domain" description="N-acetyltransferase" evidence="1">
    <location>
        <begin position="9"/>
        <end position="169"/>
    </location>
</feature>
<dbReference type="InterPro" id="IPR016181">
    <property type="entry name" value="Acyl_CoA_acyltransferase"/>
</dbReference>
<evidence type="ECO:0000313" key="2">
    <source>
        <dbReference type="EMBL" id="MBE4907649.1"/>
    </source>
</evidence>
<accession>A0ABR9QHE2</accession>
<dbReference type="EMBL" id="JADCLJ010000013">
    <property type="protein sequence ID" value="MBE4907649.1"/>
    <property type="molecule type" value="Genomic_DNA"/>
</dbReference>
<dbReference type="RefSeq" id="WP_193535130.1">
    <property type="nucleotide sequence ID" value="NZ_JADCLJ010000013.1"/>
</dbReference>
<dbReference type="PANTHER" id="PTHR43792">
    <property type="entry name" value="GNAT FAMILY, PUTATIVE (AFU_ORTHOLOGUE AFUA_3G00765)-RELATED-RELATED"/>
    <property type="match status" value="1"/>
</dbReference>
<dbReference type="PROSITE" id="PS51186">
    <property type="entry name" value="GNAT"/>
    <property type="match status" value="1"/>
</dbReference>
<sequence length="169" mass="19158">MKVIETDRLILRLMTKSDAPFILKLLNDESWLRFIGDKGVKTLEDAEHYILTGPIEMYEKLGFGLYIVELKDNSTPIGMCGLIKRITLEDIDIGFALLTEFQSNGYAYEAAAATLLYGSQQLGLKRIVAITTINNTTSSTLLKKLGMTYERNLALPHHEEDLKYFSKEF</sequence>
<organism evidence="2 3">
    <name type="scientific">Litchfieldia luteola</name>
    <dbReference type="NCBI Taxonomy" id="682179"/>
    <lineage>
        <taxon>Bacteria</taxon>
        <taxon>Bacillati</taxon>
        <taxon>Bacillota</taxon>
        <taxon>Bacilli</taxon>
        <taxon>Bacillales</taxon>
        <taxon>Bacillaceae</taxon>
        <taxon>Litchfieldia</taxon>
    </lineage>
</organism>
<dbReference type="Proteomes" id="UP001516662">
    <property type="component" value="Unassembled WGS sequence"/>
</dbReference>
<evidence type="ECO:0000259" key="1">
    <source>
        <dbReference type="PROSITE" id="PS51186"/>
    </source>
</evidence>
<name>A0ABR9QHE2_9BACI</name>